<evidence type="ECO:0000313" key="2">
    <source>
        <dbReference type="EMBL" id="PKU86531.1"/>
    </source>
</evidence>
<protein>
    <submittedName>
        <fullName evidence="2">Uncharacterized protein</fullName>
    </submittedName>
</protein>
<dbReference type="AlphaFoldDB" id="A0A2I0XF38"/>
<proteinExistence type="predicted"/>
<sequence>MTTSKSLVPPKSLRTNDGEEGISDDHISSTYKYMVEGPPHQSSTPSSIESSFEEFEDLLLNS</sequence>
<feature type="compositionally biased region" description="Acidic residues" evidence="1">
    <location>
        <begin position="51"/>
        <end position="62"/>
    </location>
</feature>
<gene>
    <name evidence="2" type="ORF">MA16_Dca010567</name>
</gene>
<accession>A0A2I0XF38</accession>
<dbReference type="EMBL" id="KZ501944">
    <property type="protein sequence ID" value="PKU86531.1"/>
    <property type="molecule type" value="Genomic_DNA"/>
</dbReference>
<keyword evidence="3" id="KW-1185">Reference proteome</keyword>
<name>A0A2I0XF38_9ASPA</name>
<feature type="region of interest" description="Disordered" evidence="1">
    <location>
        <begin position="1"/>
        <end position="62"/>
    </location>
</feature>
<organism evidence="2 3">
    <name type="scientific">Dendrobium catenatum</name>
    <dbReference type="NCBI Taxonomy" id="906689"/>
    <lineage>
        <taxon>Eukaryota</taxon>
        <taxon>Viridiplantae</taxon>
        <taxon>Streptophyta</taxon>
        <taxon>Embryophyta</taxon>
        <taxon>Tracheophyta</taxon>
        <taxon>Spermatophyta</taxon>
        <taxon>Magnoliopsida</taxon>
        <taxon>Liliopsida</taxon>
        <taxon>Asparagales</taxon>
        <taxon>Orchidaceae</taxon>
        <taxon>Epidendroideae</taxon>
        <taxon>Malaxideae</taxon>
        <taxon>Dendrobiinae</taxon>
        <taxon>Dendrobium</taxon>
    </lineage>
</organism>
<evidence type="ECO:0000313" key="3">
    <source>
        <dbReference type="Proteomes" id="UP000233837"/>
    </source>
</evidence>
<dbReference type="Proteomes" id="UP000233837">
    <property type="component" value="Unassembled WGS sequence"/>
</dbReference>
<reference evidence="2 3" key="1">
    <citation type="journal article" date="2016" name="Sci. Rep.">
        <title>The Dendrobium catenatum Lindl. genome sequence provides insights into polysaccharide synthase, floral development and adaptive evolution.</title>
        <authorList>
            <person name="Zhang G.Q."/>
            <person name="Xu Q."/>
            <person name="Bian C."/>
            <person name="Tsai W.C."/>
            <person name="Yeh C.M."/>
            <person name="Liu K.W."/>
            <person name="Yoshida K."/>
            <person name="Zhang L.S."/>
            <person name="Chang S.B."/>
            <person name="Chen F."/>
            <person name="Shi Y."/>
            <person name="Su Y.Y."/>
            <person name="Zhang Y.Q."/>
            <person name="Chen L.J."/>
            <person name="Yin Y."/>
            <person name="Lin M."/>
            <person name="Huang H."/>
            <person name="Deng H."/>
            <person name="Wang Z.W."/>
            <person name="Zhu S.L."/>
            <person name="Zhao X."/>
            <person name="Deng C."/>
            <person name="Niu S.C."/>
            <person name="Huang J."/>
            <person name="Wang M."/>
            <person name="Liu G.H."/>
            <person name="Yang H.J."/>
            <person name="Xiao X.J."/>
            <person name="Hsiao Y.Y."/>
            <person name="Wu W.L."/>
            <person name="Chen Y.Y."/>
            <person name="Mitsuda N."/>
            <person name="Ohme-Takagi M."/>
            <person name="Luo Y.B."/>
            <person name="Van de Peer Y."/>
            <person name="Liu Z.J."/>
        </authorList>
    </citation>
    <scope>NUCLEOTIDE SEQUENCE [LARGE SCALE GENOMIC DNA]</scope>
    <source>
        <tissue evidence="2">The whole plant</tissue>
    </source>
</reference>
<reference evidence="2 3" key="2">
    <citation type="journal article" date="2017" name="Nature">
        <title>The Apostasia genome and the evolution of orchids.</title>
        <authorList>
            <person name="Zhang G.Q."/>
            <person name="Liu K.W."/>
            <person name="Li Z."/>
            <person name="Lohaus R."/>
            <person name="Hsiao Y.Y."/>
            <person name="Niu S.C."/>
            <person name="Wang J.Y."/>
            <person name="Lin Y.C."/>
            <person name="Xu Q."/>
            <person name="Chen L.J."/>
            <person name="Yoshida K."/>
            <person name="Fujiwara S."/>
            <person name="Wang Z.W."/>
            <person name="Zhang Y.Q."/>
            <person name="Mitsuda N."/>
            <person name="Wang M."/>
            <person name="Liu G.H."/>
            <person name="Pecoraro L."/>
            <person name="Huang H.X."/>
            <person name="Xiao X.J."/>
            <person name="Lin M."/>
            <person name="Wu X.Y."/>
            <person name="Wu W.L."/>
            <person name="Chen Y.Y."/>
            <person name="Chang S.B."/>
            <person name="Sakamoto S."/>
            <person name="Ohme-Takagi M."/>
            <person name="Yagi M."/>
            <person name="Zeng S.J."/>
            <person name="Shen C.Y."/>
            <person name="Yeh C.M."/>
            <person name="Luo Y.B."/>
            <person name="Tsai W.C."/>
            <person name="Van de Peer Y."/>
            <person name="Liu Z.J."/>
        </authorList>
    </citation>
    <scope>NUCLEOTIDE SEQUENCE [LARGE SCALE GENOMIC DNA]</scope>
    <source>
        <tissue evidence="2">The whole plant</tissue>
    </source>
</reference>
<evidence type="ECO:0000256" key="1">
    <source>
        <dbReference type="SAM" id="MobiDB-lite"/>
    </source>
</evidence>